<feature type="signal peptide" evidence="10">
    <location>
        <begin position="1"/>
        <end position="21"/>
    </location>
</feature>
<comment type="cofactor">
    <cofactor evidence="1">
        <name>FAD</name>
        <dbReference type="ChEBI" id="CHEBI:57692"/>
    </cofactor>
</comment>
<comment type="pathway">
    <text evidence="2">Plant hormone metabolism; auxin biosynthesis.</text>
</comment>
<evidence type="ECO:0000256" key="1">
    <source>
        <dbReference type="ARBA" id="ARBA00001974"/>
    </source>
</evidence>
<dbReference type="InterPro" id="IPR036188">
    <property type="entry name" value="FAD/NAD-bd_sf"/>
</dbReference>
<dbReference type="Proteomes" id="UP000185841">
    <property type="component" value="Unassembled WGS sequence"/>
</dbReference>
<dbReference type="SUPFAM" id="SSF54373">
    <property type="entry name" value="FAD-linked reductases, C-terminal domain"/>
    <property type="match status" value="1"/>
</dbReference>
<dbReference type="InterPro" id="IPR006311">
    <property type="entry name" value="TAT_signal"/>
</dbReference>
<proteinExistence type="inferred from homology"/>
<dbReference type="GO" id="GO:0050361">
    <property type="term" value="F:tryptophan 2-monooxygenase activity"/>
    <property type="evidence" value="ECO:0007669"/>
    <property type="project" value="UniProtKB-EC"/>
</dbReference>
<dbReference type="PRINTS" id="PR00757">
    <property type="entry name" value="AMINEOXDASEF"/>
</dbReference>
<evidence type="ECO:0000256" key="2">
    <source>
        <dbReference type="ARBA" id="ARBA00004814"/>
    </source>
</evidence>
<evidence type="ECO:0000256" key="10">
    <source>
        <dbReference type="SAM" id="SignalP"/>
    </source>
</evidence>
<reference evidence="12 13" key="1">
    <citation type="submission" date="2017-01" db="EMBL/GenBank/DDBJ databases">
        <authorList>
            <person name="Mah S.A."/>
            <person name="Swanson W.J."/>
            <person name="Moy G.W."/>
            <person name="Vacquier V.D."/>
        </authorList>
    </citation>
    <scope>NUCLEOTIDE SEQUENCE [LARGE SCALE GENOMIC DNA]</scope>
    <source>
        <strain evidence="12 13">RU36E</strain>
    </source>
</reference>
<comment type="similarity">
    <text evidence="3">Belongs to the tryptophan 2-monooxygenase family.</text>
</comment>
<evidence type="ECO:0000256" key="5">
    <source>
        <dbReference type="ARBA" id="ARBA00017871"/>
    </source>
</evidence>
<evidence type="ECO:0000313" key="13">
    <source>
        <dbReference type="Proteomes" id="UP000185841"/>
    </source>
</evidence>
<feature type="binding site" evidence="9">
    <location>
        <position position="239"/>
    </location>
    <ligand>
        <name>FAD</name>
        <dbReference type="ChEBI" id="CHEBI:57692"/>
    </ligand>
</feature>
<dbReference type="InterPro" id="IPR001613">
    <property type="entry name" value="Flavin_amine_oxidase"/>
</dbReference>
<dbReference type="InterPro" id="IPR002937">
    <property type="entry name" value="Amino_oxidase"/>
</dbReference>
<dbReference type="InterPro" id="IPR050281">
    <property type="entry name" value="Flavin_monoamine_oxidase"/>
</dbReference>
<evidence type="ECO:0000313" key="12">
    <source>
        <dbReference type="EMBL" id="SIQ45887.1"/>
    </source>
</evidence>
<feature type="binding site" evidence="9">
    <location>
        <position position="347"/>
    </location>
    <ligand>
        <name>substrate</name>
    </ligand>
</feature>
<dbReference type="Gene3D" id="3.90.660.10">
    <property type="match status" value="1"/>
</dbReference>
<gene>
    <name evidence="12" type="ORF">SAMN05878282_104198</name>
</gene>
<feature type="domain" description="Amine oxidase" evidence="11">
    <location>
        <begin position="43"/>
        <end position="452"/>
    </location>
</feature>
<keyword evidence="10" id="KW-0732">Signal</keyword>
<accession>A0A1N6SY39</accession>
<dbReference type="Pfam" id="PF01593">
    <property type="entry name" value="Amino_oxidase"/>
    <property type="match status" value="1"/>
</dbReference>
<dbReference type="SUPFAM" id="SSF51905">
    <property type="entry name" value="FAD/NAD(P)-binding domain"/>
    <property type="match status" value="1"/>
</dbReference>
<organism evidence="12 13">
    <name type="scientific">Aquipseudomonas alcaligenes</name>
    <name type="common">Pseudomonas alcaligenes</name>
    <dbReference type="NCBI Taxonomy" id="43263"/>
    <lineage>
        <taxon>Bacteria</taxon>
        <taxon>Pseudomonadati</taxon>
        <taxon>Pseudomonadota</taxon>
        <taxon>Gammaproteobacteria</taxon>
        <taxon>Pseudomonadales</taxon>
        <taxon>Pseudomonadaceae</taxon>
        <taxon>Aquipseudomonas</taxon>
    </lineage>
</organism>
<dbReference type="AlphaFoldDB" id="A0A1N6SY39"/>
<sequence>MNRRTLLKNAGLAAAMAAAAAASRTSLGATTSPKRVIVIGAGIAGLAAASQLAGRGHQVTVLEARSRLGGRTWTSAAWADAPVDLGASWIHEMDGNPLTPLARSAGAQLITTSYDSVVDYDVDGKPINATRASRLAALKDEHEWAIGQGQNDDIDRSVRNTIESQLDWASLDTGDQQLLAFITNSTVEQEYAGSRNDLSTYWFDNMGGYNGEDAVFADGYRTLVNYLARGLNVQLGQVVSAIDSSTAAVKVTTNKGSFSADRVIVTVPLGVLKKGSIKFTPALPTKKTTAISKLGMGHFNKCYLRFPTQFWPQEDWLEYIPPLSQHGQWSQWLNLARLTGQPILLGFNAGDFGGQIEAWSDAQIVAGAMTRLKQMFGSGIPDPIGFQITRWSQDPYSYGAYSFYKPGSKPAMRDDLAAPISNRVFFAGEATHKQMFATVHGALLSGQRAATQAEA</sequence>
<dbReference type="Gene3D" id="3.50.50.60">
    <property type="entry name" value="FAD/NAD(P)-binding domain"/>
    <property type="match status" value="1"/>
</dbReference>
<name>A0A1N6SY39_AQUAC</name>
<feature type="chain" id="PRO_5012161744" description="Tryptophan 2-monooxygenase" evidence="10">
    <location>
        <begin position="22"/>
        <end position="455"/>
    </location>
</feature>
<keyword evidence="6" id="KW-0560">Oxidoreductase</keyword>
<dbReference type="GO" id="GO:0009851">
    <property type="term" value="P:auxin biosynthetic process"/>
    <property type="evidence" value="ECO:0007669"/>
    <property type="project" value="UniProtKB-KW"/>
</dbReference>
<dbReference type="PANTHER" id="PTHR10742">
    <property type="entry name" value="FLAVIN MONOAMINE OXIDASE"/>
    <property type="match status" value="1"/>
</dbReference>
<comment type="catalytic activity">
    <reaction evidence="8">
        <text>L-tryptophan + O2 = indole-3-acetamide + CO2 + H2O</text>
        <dbReference type="Rhea" id="RHEA:16165"/>
        <dbReference type="ChEBI" id="CHEBI:15377"/>
        <dbReference type="ChEBI" id="CHEBI:15379"/>
        <dbReference type="ChEBI" id="CHEBI:16031"/>
        <dbReference type="ChEBI" id="CHEBI:16526"/>
        <dbReference type="ChEBI" id="CHEBI:57912"/>
        <dbReference type="EC" id="1.13.12.3"/>
    </reaction>
</comment>
<dbReference type="EC" id="1.13.12.3" evidence="4"/>
<protein>
    <recommendedName>
        <fullName evidence="5">Tryptophan 2-monooxygenase</fullName>
        <ecNumber evidence="4">1.13.12.3</ecNumber>
    </recommendedName>
</protein>
<evidence type="ECO:0000259" key="11">
    <source>
        <dbReference type="Pfam" id="PF01593"/>
    </source>
</evidence>
<feature type="binding site" evidence="9">
    <location>
        <begin position="63"/>
        <end position="64"/>
    </location>
    <ligand>
        <name>FAD</name>
        <dbReference type="ChEBI" id="CHEBI:57692"/>
    </ligand>
</feature>
<keyword evidence="7" id="KW-0073">Auxin biosynthesis</keyword>
<evidence type="ECO:0000256" key="4">
    <source>
        <dbReference type="ARBA" id="ARBA00012535"/>
    </source>
</evidence>
<evidence type="ECO:0000256" key="9">
    <source>
        <dbReference type="PIRSR" id="PIRSR601613-1"/>
    </source>
</evidence>
<dbReference type="RefSeq" id="WP_076426588.1">
    <property type="nucleotide sequence ID" value="NZ_FTMP01000004.1"/>
</dbReference>
<evidence type="ECO:0000256" key="8">
    <source>
        <dbReference type="ARBA" id="ARBA00047321"/>
    </source>
</evidence>
<dbReference type="EMBL" id="FTMP01000004">
    <property type="protein sequence ID" value="SIQ45887.1"/>
    <property type="molecule type" value="Genomic_DNA"/>
</dbReference>
<dbReference type="PROSITE" id="PS51318">
    <property type="entry name" value="TAT"/>
    <property type="match status" value="1"/>
</dbReference>
<evidence type="ECO:0000256" key="7">
    <source>
        <dbReference type="ARBA" id="ARBA00023070"/>
    </source>
</evidence>
<evidence type="ECO:0000256" key="6">
    <source>
        <dbReference type="ARBA" id="ARBA00023002"/>
    </source>
</evidence>
<dbReference type="PANTHER" id="PTHR10742:SF410">
    <property type="entry name" value="LYSINE-SPECIFIC HISTONE DEMETHYLASE 2"/>
    <property type="match status" value="1"/>
</dbReference>
<evidence type="ECO:0000256" key="3">
    <source>
        <dbReference type="ARBA" id="ARBA00005833"/>
    </source>
</evidence>